<organism evidence="2 3">
    <name type="scientific">Fraxinus pennsylvanica</name>
    <dbReference type="NCBI Taxonomy" id="56036"/>
    <lineage>
        <taxon>Eukaryota</taxon>
        <taxon>Viridiplantae</taxon>
        <taxon>Streptophyta</taxon>
        <taxon>Embryophyta</taxon>
        <taxon>Tracheophyta</taxon>
        <taxon>Spermatophyta</taxon>
        <taxon>Magnoliopsida</taxon>
        <taxon>eudicotyledons</taxon>
        <taxon>Gunneridae</taxon>
        <taxon>Pentapetalae</taxon>
        <taxon>asterids</taxon>
        <taxon>lamiids</taxon>
        <taxon>Lamiales</taxon>
        <taxon>Oleaceae</taxon>
        <taxon>Oleeae</taxon>
        <taxon>Fraxinus</taxon>
    </lineage>
</organism>
<feature type="compositionally biased region" description="Polar residues" evidence="1">
    <location>
        <begin position="47"/>
        <end position="58"/>
    </location>
</feature>
<dbReference type="EMBL" id="OU503044">
    <property type="protein sequence ID" value="CAI9768238.1"/>
    <property type="molecule type" value="Genomic_DNA"/>
</dbReference>
<feature type="region of interest" description="Disordered" evidence="1">
    <location>
        <begin position="1"/>
        <end position="60"/>
    </location>
</feature>
<sequence length="110" mass="12561">MLCWKLSKKDQEKDWDGHDLNHINEERSSQVESQISKAKLVPRRANENSTSEVQQNPPTYRYIFMPKPGLRVTSDAQSNNNGHFPTVVRLVHQIDSTQSGASCLWLNAPE</sequence>
<evidence type="ECO:0000313" key="2">
    <source>
        <dbReference type="EMBL" id="CAI9768238.1"/>
    </source>
</evidence>
<gene>
    <name evidence="2" type="ORF">FPE_LOCUS15668</name>
</gene>
<accession>A0AAD2DXB2</accession>
<dbReference type="Proteomes" id="UP000834106">
    <property type="component" value="Chromosome 9"/>
</dbReference>
<evidence type="ECO:0000313" key="3">
    <source>
        <dbReference type="Proteomes" id="UP000834106"/>
    </source>
</evidence>
<dbReference type="AlphaFoldDB" id="A0AAD2DXB2"/>
<feature type="compositionally biased region" description="Basic and acidic residues" evidence="1">
    <location>
        <begin position="7"/>
        <end position="29"/>
    </location>
</feature>
<evidence type="ECO:0000256" key="1">
    <source>
        <dbReference type="SAM" id="MobiDB-lite"/>
    </source>
</evidence>
<reference evidence="2" key="1">
    <citation type="submission" date="2023-05" db="EMBL/GenBank/DDBJ databases">
        <authorList>
            <person name="Huff M."/>
        </authorList>
    </citation>
    <scope>NUCLEOTIDE SEQUENCE</scope>
</reference>
<name>A0AAD2DXB2_9LAMI</name>
<keyword evidence="3" id="KW-1185">Reference proteome</keyword>
<proteinExistence type="predicted"/>
<protein>
    <submittedName>
        <fullName evidence="2">Uncharacterized protein</fullName>
    </submittedName>
</protein>